<dbReference type="GO" id="GO:0071037">
    <property type="term" value="P:nuclear polyadenylation-dependent snRNA catabolic process"/>
    <property type="evidence" value="ECO:0007669"/>
    <property type="project" value="TreeGrafter"/>
</dbReference>
<feature type="region of interest" description="Disordered" evidence="9">
    <location>
        <begin position="1083"/>
        <end position="1108"/>
    </location>
</feature>
<dbReference type="PANTHER" id="PTHR46543:SF1">
    <property type="entry name" value="ZINC FINGER CCHC DOMAIN-CONTAINING PROTEIN 7"/>
    <property type="match status" value="1"/>
</dbReference>
<dbReference type="EMBL" id="JAXCGZ010004930">
    <property type="protein sequence ID" value="KAK7081428.1"/>
    <property type="molecule type" value="Genomic_DNA"/>
</dbReference>
<evidence type="ECO:0000256" key="6">
    <source>
        <dbReference type="ARBA" id="ARBA00023242"/>
    </source>
</evidence>
<evidence type="ECO:0000256" key="4">
    <source>
        <dbReference type="ARBA" id="ARBA00022771"/>
    </source>
</evidence>
<keyword evidence="2" id="KW-0479">Metal-binding</keyword>
<dbReference type="GO" id="GO:0003723">
    <property type="term" value="F:RNA binding"/>
    <property type="evidence" value="ECO:0007669"/>
    <property type="project" value="TreeGrafter"/>
</dbReference>
<dbReference type="Proteomes" id="UP001381693">
    <property type="component" value="Unassembled WGS sequence"/>
</dbReference>
<dbReference type="GO" id="GO:0071036">
    <property type="term" value="P:nuclear polyadenylation-dependent snoRNA catabolic process"/>
    <property type="evidence" value="ECO:0007669"/>
    <property type="project" value="TreeGrafter"/>
</dbReference>
<reference evidence="11 12" key="1">
    <citation type="submission" date="2023-11" db="EMBL/GenBank/DDBJ databases">
        <title>Halocaridina rubra genome assembly.</title>
        <authorList>
            <person name="Smith C."/>
        </authorList>
    </citation>
    <scope>NUCLEOTIDE SEQUENCE [LARGE SCALE GENOMIC DNA]</scope>
    <source>
        <strain evidence="11">EP-1</strain>
        <tissue evidence="11">Whole</tissue>
    </source>
</reference>
<feature type="domain" description="CCHC-type" evidence="10">
    <location>
        <begin position="532"/>
        <end position="549"/>
    </location>
</feature>
<name>A0AAN9AB34_HALRR</name>
<evidence type="ECO:0000256" key="7">
    <source>
        <dbReference type="ARBA" id="ARBA00041190"/>
    </source>
</evidence>
<evidence type="ECO:0000256" key="9">
    <source>
        <dbReference type="SAM" id="MobiDB-lite"/>
    </source>
</evidence>
<evidence type="ECO:0000259" key="10">
    <source>
        <dbReference type="SMART" id="SM00343"/>
    </source>
</evidence>
<evidence type="ECO:0000256" key="8">
    <source>
        <dbReference type="ARBA" id="ARBA00043023"/>
    </source>
</evidence>
<dbReference type="GO" id="GO:0008270">
    <property type="term" value="F:zinc ion binding"/>
    <property type="evidence" value="ECO:0007669"/>
    <property type="project" value="UniProtKB-KW"/>
</dbReference>
<protein>
    <recommendedName>
        <fullName evidence="7">Zinc finger CCHC domain-containing protein 7</fullName>
    </recommendedName>
    <alternativeName>
        <fullName evidence="8">TRAMP-like complex RNA-binding factor ZCCHC7</fullName>
    </alternativeName>
</protein>
<feature type="region of interest" description="Disordered" evidence="9">
    <location>
        <begin position="988"/>
        <end position="1016"/>
    </location>
</feature>
<dbReference type="GO" id="GO:0071038">
    <property type="term" value="P:TRAMP-dependent tRNA surveillance pathway"/>
    <property type="evidence" value="ECO:0007669"/>
    <property type="project" value="TreeGrafter"/>
</dbReference>
<proteinExistence type="predicted"/>
<dbReference type="SMART" id="SM00343">
    <property type="entry name" value="ZnF_C2HC"/>
    <property type="match status" value="5"/>
</dbReference>
<dbReference type="Gene3D" id="4.10.60.10">
    <property type="entry name" value="Zinc finger, CCHC-type"/>
    <property type="match status" value="1"/>
</dbReference>
<dbReference type="GO" id="GO:0071039">
    <property type="term" value="P:nuclear polyadenylation-dependent CUT catabolic process"/>
    <property type="evidence" value="ECO:0007669"/>
    <property type="project" value="TreeGrafter"/>
</dbReference>
<dbReference type="GO" id="GO:0031499">
    <property type="term" value="C:TRAMP complex"/>
    <property type="evidence" value="ECO:0007669"/>
    <property type="project" value="TreeGrafter"/>
</dbReference>
<feature type="compositionally biased region" description="Basic residues" evidence="9">
    <location>
        <begin position="988"/>
        <end position="1000"/>
    </location>
</feature>
<keyword evidence="3" id="KW-0677">Repeat</keyword>
<evidence type="ECO:0000256" key="5">
    <source>
        <dbReference type="ARBA" id="ARBA00022833"/>
    </source>
</evidence>
<organism evidence="11 12">
    <name type="scientific">Halocaridina rubra</name>
    <name type="common">Hawaiian red shrimp</name>
    <dbReference type="NCBI Taxonomy" id="373956"/>
    <lineage>
        <taxon>Eukaryota</taxon>
        <taxon>Metazoa</taxon>
        <taxon>Ecdysozoa</taxon>
        <taxon>Arthropoda</taxon>
        <taxon>Crustacea</taxon>
        <taxon>Multicrustacea</taxon>
        <taxon>Malacostraca</taxon>
        <taxon>Eumalacostraca</taxon>
        <taxon>Eucarida</taxon>
        <taxon>Decapoda</taxon>
        <taxon>Pleocyemata</taxon>
        <taxon>Caridea</taxon>
        <taxon>Atyoidea</taxon>
        <taxon>Atyidae</taxon>
        <taxon>Halocaridina</taxon>
    </lineage>
</organism>
<gene>
    <name evidence="11" type="ORF">SK128_024018</name>
</gene>
<evidence type="ECO:0000313" key="11">
    <source>
        <dbReference type="EMBL" id="KAK7081428.1"/>
    </source>
</evidence>
<evidence type="ECO:0000256" key="2">
    <source>
        <dbReference type="ARBA" id="ARBA00022723"/>
    </source>
</evidence>
<evidence type="ECO:0000256" key="3">
    <source>
        <dbReference type="ARBA" id="ARBA00022737"/>
    </source>
</evidence>
<feature type="domain" description="CCHC-type" evidence="10">
    <location>
        <begin position="572"/>
        <end position="588"/>
    </location>
</feature>
<dbReference type="GO" id="GO:0071035">
    <property type="term" value="P:nuclear polyadenylation-dependent rRNA catabolic process"/>
    <property type="evidence" value="ECO:0007669"/>
    <property type="project" value="TreeGrafter"/>
</dbReference>
<feature type="region of interest" description="Disordered" evidence="9">
    <location>
        <begin position="232"/>
        <end position="251"/>
    </location>
</feature>
<keyword evidence="12" id="KW-1185">Reference proteome</keyword>
<dbReference type="InterPro" id="IPR001878">
    <property type="entry name" value="Znf_CCHC"/>
</dbReference>
<keyword evidence="4" id="KW-0863">Zinc-finger</keyword>
<keyword evidence="6" id="KW-0539">Nucleus</keyword>
<feature type="domain" description="CCHC-type" evidence="10">
    <location>
        <begin position="616"/>
        <end position="632"/>
    </location>
</feature>
<accession>A0AAN9AB34</accession>
<sequence length="1108" mass="127070">MDDYTSSEFGSGDEDTEFALYAQLYFEPNEQHASADCVDSHTTNTVEHQIKVPVNENTSFVYKLHNGDGRISSSSLVSKETCEDSANIDSTHSIINDMRNKHDVSMDTLPNEIRNKVKTKTDGNMDTPLKRTEIPVEDKNDECNMRVTKPVFPLPLQSFGDKGIMENRTSLLPGQRNRERQLSVCSIDSLPGSVALDSLYCHALDSIDEDEEEPLVNKIMNQSLMETILSKEPSRKKRKKDTSPRVLNDMDDSRCNSMEKIISNKNKFTQDKMARKTVVRKSVVNGIKVKEKPKKNKKNKIQEVIDICDSDANDISVLSAFLPKFPVKSSRKAEACNTIARRHACDTSVCMEGFNSDDSLMKPDNTLSSSNGIVSMENSIRIQSSDSDIDSECNMVLEKRNTLVINYQDPRQSLKSRLNSGANGLLRHSFGGQSSSFLKSSVDFTKGRAPTKKTPSCSQWTEDMATFYDSDYSDEFCVEDIHDQQSGFGWKIYRDDYMAVYKNTFRYYTREPRCSVCRQLGHTEDECEKVPCCYICSEATHTDAWNCPSFCCLWCGGPTHGFRDCENNISSFCQLCKRKGHNKKFCPDLWRRFHLTTSGNTPVPPSMPAMMGKRVYCFICAQAGHHGHNCSRKHIHNVKPKFPFHSQEIYDYRMPVIDVDDTEAINLSNHETYEYSDDQAYQDSDAEDKLSRPSKLMSILLKYKKRQEVSKLLREKFAYFSKLKRKVKDLPKALKVMKEGQRYLSTSQSPSTEFLSNFEKSMQMASEFVFGYLRRGEGKQTMGRLYRLQRAVERLSRKVTVPYGILQDIANTLESIQNPSIENLNEILYLTEAYIKSSKSRSSKCKVRQYYLYDNHGVNGHIENNTSLLKMLSDEDSKTHNHILDDTTGINSWDFQNKILRNTKKRKHSEMEYEDIEVLCVKDINEDNFNHSHNMNGQLDDDGFSTEEWQPVKEENLVKNTEGFILANHEISNAVKKTRVYSKKVLKSKKKTRRNKKKKINITNGASVDDKKSSSSLKWQKKFTDSRYQRNFAEEKCTISEINKGYKKIQRKSLNKVIHNVKSKKVKGNERILFTASKRKKFLKGTEKSPKKMKNSRHVGSININGHH</sequence>
<feature type="domain" description="CCHC-type" evidence="10">
    <location>
        <begin position="513"/>
        <end position="529"/>
    </location>
</feature>
<evidence type="ECO:0000256" key="1">
    <source>
        <dbReference type="ARBA" id="ARBA00004123"/>
    </source>
</evidence>
<comment type="caution">
    <text evidence="11">The sequence shown here is derived from an EMBL/GenBank/DDBJ whole genome shotgun (WGS) entry which is preliminary data.</text>
</comment>
<dbReference type="InterPro" id="IPR051644">
    <property type="entry name" value="TRAMP_AT-DNA-binding"/>
</dbReference>
<feature type="domain" description="CCHC-type" evidence="10">
    <location>
        <begin position="551"/>
        <end position="567"/>
    </location>
</feature>
<keyword evidence="5" id="KW-0862">Zinc</keyword>
<evidence type="ECO:0000313" key="12">
    <source>
        <dbReference type="Proteomes" id="UP001381693"/>
    </source>
</evidence>
<comment type="subcellular location">
    <subcellularLocation>
        <location evidence="1">Nucleus</location>
    </subcellularLocation>
</comment>
<dbReference type="AlphaFoldDB" id="A0AAN9AB34"/>
<dbReference type="GO" id="GO:0071031">
    <property type="term" value="P:nuclear mRNA surveillance of mRNA 3'-end processing"/>
    <property type="evidence" value="ECO:0007669"/>
    <property type="project" value="TreeGrafter"/>
</dbReference>
<dbReference type="PANTHER" id="PTHR46543">
    <property type="entry name" value="ZINC FINGER CCHC DOMAIN-CONTAINING PROTEIN 7"/>
    <property type="match status" value="1"/>
</dbReference>